<dbReference type="Proteomes" id="UP000316429">
    <property type="component" value="Unassembled WGS sequence"/>
</dbReference>
<name>A0A504UWE2_9HYPH</name>
<dbReference type="AlphaFoldDB" id="A0A504UWE2"/>
<accession>A0A504UWE2</accession>
<comment type="similarity">
    <text evidence="1">Belongs to the ParD antitoxin family.</text>
</comment>
<organism evidence="4 5">
    <name type="scientific">Rhizobium glycinendophyticum</name>
    <dbReference type="NCBI Taxonomy" id="2589807"/>
    <lineage>
        <taxon>Bacteria</taxon>
        <taxon>Pseudomonadati</taxon>
        <taxon>Pseudomonadota</taxon>
        <taxon>Alphaproteobacteria</taxon>
        <taxon>Hyphomicrobiales</taxon>
        <taxon>Rhizobiaceae</taxon>
        <taxon>Rhizobium/Agrobacterium group</taxon>
        <taxon>Rhizobium</taxon>
    </lineage>
</organism>
<dbReference type="InterPro" id="IPR038296">
    <property type="entry name" value="ParD_sf"/>
</dbReference>
<dbReference type="Gene3D" id="6.10.10.120">
    <property type="entry name" value="Antitoxin ParD1-like"/>
    <property type="match status" value="1"/>
</dbReference>
<evidence type="ECO:0000256" key="3">
    <source>
        <dbReference type="SAM" id="MobiDB-lite"/>
    </source>
</evidence>
<gene>
    <name evidence="4" type="ORF">FJQ55_09670</name>
</gene>
<evidence type="ECO:0000313" key="5">
    <source>
        <dbReference type="Proteomes" id="UP000316429"/>
    </source>
</evidence>
<dbReference type="EMBL" id="VFYP01000001">
    <property type="protein sequence ID" value="TPP11071.1"/>
    <property type="molecule type" value="Genomic_DNA"/>
</dbReference>
<dbReference type="SUPFAM" id="SSF47598">
    <property type="entry name" value="Ribbon-helix-helix"/>
    <property type="match status" value="1"/>
</dbReference>
<evidence type="ECO:0000256" key="2">
    <source>
        <dbReference type="ARBA" id="ARBA00022649"/>
    </source>
</evidence>
<comment type="caution">
    <text evidence="4">The sequence shown here is derived from an EMBL/GenBank/DDBJ whole genome shotgun (WGS) entry which is preliminary data.</text>
</comment>
<reference evidence="4 5" key="1">
    <citation type="submission" date="2019-06" db="EMBL/GenBank/DDBJ databases">
        <title>Rhizobium sp. CL12 isolated from roots of soybean.</title>
        <authorList>
            <person name="Wang C."/>
        </authorList>
    </citation>
    <scope>NUCLEOTIDE SEQUENCE [LARGE SCALE GENOMIC DNA]</scope>
    <source>
        <strain evidence="4 5">CL12</strain>
    </source>
</reference>
<dbReference type="PANTHER" id="PTHR36582:SF2">
    <property type="entry name" value="ANTITOXIN PARD"/>
    <property type="match status" value="1"/>
</dbReference>
<keyword evidence="2" id="KW-1277">Toxin-antitoxin system</keyword>
<feature type="region of interest" description="Disordered" evidence="3">
    <location>
        <begin position="55"/>
        <end position="81"/>
    </location>
</feature>
<evidence type="ECO:0000256" key="1">
    <source>
        <dbReference type="ARBA" id="ARBA00008580"/>
    </source>
</evidence>
<evidence type="ECO:0000313" key="4">
    <source>
        <dbReference type="EMBL" id="TPP11071.1"/>
    </source>
</evidence>
<dbReference type="RefSeq" id="WP_140827495.1">
    <property type="nucleotide sequence ID" value="NZ_VFYP01000001.1"/>
</dbReference>
<dbReference type="InterPro" id="IPR010985">
    <property type="entry name" value="Ribbon_hlx_hlx"/>
</dbReference>
<dbReference type="GO" id="GO:0006355">
    <property type="term" value="P:regulation of DNA-templated transcription"/>
    <property type="evidence" value="ECO:0007669"/>
    <property type="project" value="InterPro"/>
</dbReference>
<keyword evidence="5" id="KW-1185">Reference proteome</keyword>
<proteinExistence type="inferred from homology"/>
<dbReference type="OrthoDB" id="9811310at2"/>
<dbReference type="InterPro" id="IPR022789">
    <property type="entry name" value="ParD"/>
</dbReference>
<protein>
    <submittedName>
        <fullName evidence="4">Type II toxin-antitoxin system ParD family antitoxin</fullName>
    </submittedName>
</protein>
<sequence length="81" mass="9296">MAKLSIRLPDKVKQFVDDQTHEGQFANEEAYIQDLIRQDQDRQREVARIQAIVDEGIASGESDESMQDTLHSLKDHRSRSA</sequence>
<dbReference type="PANTHER" id="PTHR36582">
    <property type="entry name" value="ANTITOXIN PARD"/>
    <property type="match status" value="1"/>
</dbReference>
<dbReference type="NCBIfam" id="TIGR02606">
    <property type="entry name" value="antidote_CC2985"/>
    <property type="match status" value="1"/>
</dbReference>